<feature type="region of interest" description="Disordered" evidence="1">
    <location>
        <begin position="161"/>
        <end position="189"/>
    </location>
</feature>
<keyword evidence="3" id="KW-1185">Reference proteome</keyword>
<reference evidence="2 3" key="1">
    <citation type="journal article" date="2020" name="BMC Genomics">
        <title>Correction to: Identification and distribution of gene clusters required for synthesis of sphingolipid metabolism inhibitors in diverse species of the filamentous fungus Fusarium.</title>
        <authorList>
            <person name="Kim H.S."/>
            <person name="Lohmar J.M."/>
            <person name="Busman M."/>
            <person name="Brown D.W."/>
            <person name="Naumann T.A."/>
            <person name="Divon H.H."/>
            <person name="Lysoe E."/>
            <person name="Uhlig S."/>
            <person name="Proctor R.H."/>
        </authorList>
    </citation>
    <scope>NUCLEOTIDE SEQUENCE [LARGE SCALE GENOMIC DNA]</scope>
    <source>
        <strain evidence="2 3">NRRL 25214</strain>
    </source>
</reference>
<accession>A0A8H5E6B3</accession>
<comment type="caution">
    <text evidence="2">The sequence shown here is derived from an EMBL/GenBank/DDBJ whole genome shotgun (WGS) entry which is preliminary data.</text>
</comment>
<gene>
    <name evidence="2" type="ORF">FANTH_5657</name>
</gene>
<feature type="region of interest" description="Disordered" evidence="1">
    <location>
        <begin position="1"/>
        <end position="21"/>
    </location>
</feature>
<name>A0A8H5E6B3_9HYPO</name>
<proteinExistence type="predicted"/>
<evidence type="ECO:0000256" key="1">
    <source>
        <dbReference type="SAM" id="MobiDB-lite"/>
    </source>
</evidence>
<evidence type="ECO:0000313" key="3">
    <source>
        <dbReference type="Proteomes" id="UP000573603"/>
    </source>
</evidence>
<dbReference type="AlphaFoldDB" id="A0A8H5E6B3"/>
<dbReference type="Proteomes" id="UP000573603">
    <property type="component" value="Unassembled WGS sequence"/>
</dbReference>
<protein>
    <submittedName>
        <fullName evidence="2">Uncharacterized protein</fullName>
    </submittedName>
</protein>
<dbReference type="EMBL" id="JABEVY010000125">
    <property type="protein sequence ID" value="KAF5248854.1"/>
    <property type="molecule type" value="Genomic_DNA"/>
</dbReference>
<evidence type="ECO:0000313" key="2">
    <source>
        <dbReference type="EMBL" id="KAF5248854.1"/>
    </source>
</evidence>
<organism evidence="2 3">
    <name type="scientific">Fusarium anthophilum</name>
    <dbReference type="NCBI Taxonomy" id="48485"/>
    <lineage>
        <taxon>Eukaryota</taxon>
        <taxon>Fungi</taxon>
        <taxon>Dikarya</taxon>
        <taxon>Ascomycota</taxon>
        <taxon>Pezizomycotina</taxon>
        <taxon>Sordariomycetes</taxon>
        <taxon>Hypocreomycetidae</taxon>
        <taxon>Hypocreales</taxon>
        <taxon>Nectriaceae</taxon>
        <taxon>Fusarium</taxon>
        <taxon>Fusarium fujikuroi species complex</taxon>
    </lineage>
</organism>
<sequence>MQETQRDVGQAGQTDPGLLPADPVQVDHANMAHIIEEEPGSHPLPMLGTRLKDFEADGNYLASRPGGRFLNSPTDLGLFEKLDLADNFRKWVKTENTKLYRDVRPEAINISANDRANFFNTLYQGWSSAGDVEEMPSKPRDRDKNDTRILIGRWCQDLPASKNKRKRDEDGEPPTKRRKRDEARSQHQPAYFVVGISSGKGEDKITFDVKDASNQIAAAQYVEWNTDNDIDELKRRVLTRWERSERTRIREFNQKRILISSRNYIIRAAKAGFAEGAHPPIATPEVVELAEPKSAFTILKKEAEASLRIVQAVEAALRLR</sequence>
<feature type="compositionally biased region" description="Basic and acidic residues" evidence="1">
    <location>
        <begin position="166"/>
        <end position="185"/>
    </location>
</feature>